<gene>
    <name evidence="2" type="ORF">GETHPA_21590</name>
</gene>
<comment type="caution">
    <text evidence="2">The sequence shown here is derived from an EMBL/GenBank/DDBJ whole genome shotgun (WGS) entry which is preliminary data.</text>
</comment>
<dbReference type="EMBL" id="BSDD01000004">
    <property type="protein sequence ID" value="GLH70626.1"/>
    <property type="molecule type" value="Genomic_DNA"/>
</dbReference>
<proteinExistence type="predicted"/>
<accession>A0ABQ5Q877</accession>
<name>A0ABQ5Q877_9BACT</name>
<sequence length="64" mass="6707">MGTSNRREILGRLAALVAGPLLLGRQAVNVAFRAGKETPPEAPPAEAPARLALTPPTHSVKRRG</sequence>
<evidence type="ECO:0000313" key="2">
    <source>
        <dbReference type="EMBL" id="GLH70626.1"/>
    </source>
</evidence>
<reference evidence="2 3" key="1">
    <citation type="journal article" date="2023" name="Antonie Van Leeuwenhoek">
        <title>Mesoterricola silvestris gen. nov., sp. nov., Mesoterricola sediminis sp. nov., Geothrix oryzae sp. nov., Geothrix edaphica sp. nov., Geothrix rubra sp. nov., and Geothrix limicola sp. nov., six novel members of Acidobacteriota isolated from soils.</title>
        <authorList>
            <person name="Itoh H."/>
            <person name="Sugisawa Y."/>
            <person name="Mise K."/>
            <person name="Xu Z."/>
            <person name="Kuniyasu M."/>
            <person name="Ushijima N."/>
            <person name="Kawano K."/>
            <person name="Kobayashi E."/>
            <person name="Shiratori Y."/>
            <person name="Masuda Y."/>
            <person name="Senoo K."/>
        </authorList>
    </citation>
    <scope>NUCLEOTIDE SEQUENCE [LARGE SCALE GENOMIC DNA]</scope>
    <source>
        <strain evidence="2 3">Red803</strain>
    </source>
</reference>
<protein>
    <submittedName>
        <fullName evidence="2">Uncharacterized protein</fullName>
    </submittedName>
</protein>
<feature type="compositionally biased region" description="Low complexity" evidence="1">
    <location>
        <begin position="47"/>
        <end position="57"/>
    </location>
</feature>
<organism evidence="2 3">
    <name type="scientific">Geothrix rubra</name>
    <dbReference type="NCBI Taxonomy" id="2927977"/>
    <lineage>
        <taxon>Bacteria</taxon>
        <taxon>Pseudomonadati</taxon>
        <taxon>Acidobacteriota</taxon>
        <taxon>Holophagae</taxon>
        <taxon>Holophagales</taxon>
        <taxon>Holophagaceae</taxon>
        <taxon>Geothrix</taxon>
    </lineage>
</organism>
<dbReference type="Proteomes" id="UP001165089">
    <property type="component" value="Unassembled WGS sequence"/>
</dbReference>
<evidence type="ECO:0000256" key="1">
    <source>
        <dbReference type="SAM" id="MobiDB-lite"/>
    </source>
</evidence>
<feature type="region of interest" description="Disordered" evidence="1">
    <location>
        <begin position="36"/>
        <end position="64"/>
    </location>
</feature>
<evidence type="ECO:0000313" key="3">
    <source>
        <dbReference type="Proteomes" id="UP001165089"/>
    </source>
</evidence>
<dbReference type="RefSeq" id="WP_285726031.1">
    <property type="nucleotide sequence ID" value="NZ_BSDD01000004.1"/>
</dbReference>
<keyword evidence="3" id="KW-1185">Reference proteome</keyword>